<keyword evidence="10" id="KW-0732">Signal</keyword>
<proteinExistence type="inferred from homology"/>
<keyword evidence="9" id="KW-0520">NAD</keyword>
<dbReference type="GO" id="GO:0008137">
    <property type="term" value="F:NADH dehydrogenase (ubiquinone) activity"/>
    <property type="evidence" value="ECO:0007669"/>
    <property type="project" value="UniProtKB-UniRule"/>
</dbReference>
<feature type="signal peptide" evidence="10">
    <location>
        <begin position="1"/>
        <end position="25"/>
    </location>
</feature>
<dbReference type="InterPro" id="IPR000440">
    <property type="entry name" value="NADH_UbQ/plastoQ_OxRdtase_su3"/>
</dbReference>
<dbReference type="GO" id="GO:0030964">
    <property type="term" value="C:NADH dehydrogenase complex"/>
    <property type="evidence" value="ECO:0007669"/>
    <property type="project" value="TreeGrafter"/>
</dbReference>
<organism evidence="11">
    <name type="scientific">Parasagitta elegans</name>
    <dbReference type="NCBI Taxonomy" id="1562708"/>
    <lineage>
        <taxon>Eukaryota</taxon>
        <taxon>Metazoa</taxon>
        <taxon>Spiralia</taxon>
        <taxon>Gnathifera</taxon>
        <taxon>Chaetognatha</taxon>
        <taxon>Sagittoidea</taxon>
        <taxon>Aphragmophora</taxon>
        <taxon>Ctenodontina</taxon>
        <taxon>Sagittidae</taxon>
        <taxon>Parasagitta</taxon>
    </lineage>
</organism>
<evidence type="ECO:0000256" key="9">
    <source>
        <dbReference type="RuleBase" id="RU003640"/>
    </source>
</evidence>
<comment type="similarity">
    <text evidence="2 9">Belongs to the complex I subunit 3 family.</text>
</comment>
<gene>
    <name evidence="11" type="primary">NADH3</name>
</gene>
<evidence type="ECO:0000256" key="1">
    <source>
        <dbReference type="ARBA" id="ARBA00004370"/>
    </source>
</evidence>
<name>A0A141CL40_9BILA</name>
<dbReference type="InterPro" id="IPR038430">
    <property type="entry name" value="NDAH_ubi_oxred_su3_sf"/>
</dbReference>
<comment type="subcellular location">
    <subcellularLocation>
        <location evidence="1">Membrane</location>
    </subcellularLocation>
    <subcellularLocation>
        <location evidence="9">Mitochondrion membrane</location>
        <topology evidence="9">Multi-pass membrane protein</topology>
    </subcellularLocation>
</comment>
<keyword evidence="5 9" id="KW-0812">Transmembrane</keyword>
<accession>A0A141CL40</accession>
<keyword evidence="7 9" id="KW-0472">Membrane</keyword>
<keyword evidence="9" id="KW-0249">Electron transport</keyword>
<comment type="catalytic activity">
    <reaction evidence="8 9">
        <text>a ubiquinone + NADH + 5 H(+)(in) = a ubiquinol + NAD(+) + 4 H(+)(out)</text>
        <dbReference type="Rhea" id="RHEA:29091"/>
        <dbReference type="Rhea" id="RHEA-COMP:9565"/>
        <dbReference type="Rhea" id="RHEA-COMP:9566"/>
        <dbReference type="ChEBI" id="CHEBI:15378"/>
        <dbReference type="ChEBI" id="CHEBI:16389"/>
        <dbReference type="ChEBI" id="CHEBI:17976"/>
        <dbReference type="ChEBI" id="CHEBI:57540"/>
        <dbReference type="ChEBI" id="CHEBI:57945"/>
        <dbReference type="EC" id="7.1.1.2"/>
    </reaction>
</comment>
<keyword evidence="9" id="KW-0830">Ubiquinone</keyword>
<keyword evidence="9 11" id="KW-0496">Mitochondrion</keyword>
<evidence type="ECO:0000256" key="5">
    <source>
        <dbReference type="ARBA" id="ARBA00022692"/>
    </source>
</evidence>
<keyword evidence="9" id="KW-1278">Translocase</keyword>
<evidence type="ECO:0000256" key="4">
    <source>
        <dbReference type="ARBA" id="ARBA00022448"/>
    </source>
</evidence>
<dbReference type="Gene3D" id="1.20.58.1610">
    <property type="entry name" value="NADH:ubiquinone/plastoquinone oxidoreductase, chain 3"/>
    <property type="match status" value="1"/>
</dbReference>
<evidence type="ECO:0000256" key="10">
    <source>
        <dbReference type="SAM" id="SignalP"/>
    </source>
</evidence>
<evidence type="ECO:0000256" key="6">
    <source>
        <dbReference type="ARBA" id="ARBA00022989"/>
    </source>
</evidence>
<feature type="chain" id="PRO_5007491963" description="NADH-ubiquinone oxidoreductase chain 3" evidence="10">
    <location>
        <begin position="26"/>
        <end position="107"/>
    </location>
</feature>
<protein>
    <recommendedName>
        <fullName evidence="3 9">NADH-ubiquinone oxidoreductase chain 3</fullName>
        <ecNumber evidence="9">7.1.1.2</ecNumber>
    </recommendedName>
</protein>
<feature type="transmembrane region" description="Helical" evidence="9">
    <location>
        <begin position="78"/>
        <end position="96"/>
    </location>
</feature>
<evidence type="ECO:0000256" key="2">
    <source>
        <dbReference type="ARBA" id="ARBA00008472"/>
    </source>
</evidence>
<evidence type="ECO:0000256" key="7">
    <source>
        <dbReference type="ARBA" id="ARBA00023136"/>
    </source>
</evidence>
<reference evidence="11" key="1">
    <citation type="submission" date="2015-03" db="EMBL/GenBank/DDBJ databases">
        <title>Mitochondrial variation in chaetognaths.</title>
        <authorList>
            <person name="Marletaz F."/>
            <person name="Le Parco Y."/>
            <person name="Liu S."/>
            <person name="Peijnenburg K."/>
        </authorList>
    </citation>
    <scope>NUCLEOTIDE SEQUENCE</scope>
    <source>
        <strain evidence="11">SE-S3-18</strain>
    </source>
</reference>
<evidence type="ECO:0000256" key="8">
    <source>
        <dbReference type="ARBA" id="ARBA00049551"/>
    </source>
</evidence>
<comment type="function">
    <text evidence="9">Core subunit of the mitochondrial membrane respiratory chain NADH dehydrogenase (Complex I) which catalyzes electron transfer from NADH through the respiratory chain, using ubiquinone as an electron acceptor. Essential for the catalytic activity of complex I.</text>
</comment>
<sequence>MNSLIGYAAVSLTVTLLLLCGSVMGFKLKRCHEKGSPFECGFDPSGVSRVPFCMKFFLISIIFLVFDVEISLVFPMIYSLYQVISFMMVLLGGLLYEWSYGGLQWMV</sequence>
<dbReference type="PANTHER" id="PTHR11058">
    <property type="entry name" value="NADH-UBIQUINONE OXIDOREDUCTASE CHAIN 3"/>
    <property type="match status" value="1"/>
</dbReference>
<keyword evidence="4 9" id="KW-0813">Transport</keyword>
<keyword evidence="9" id="KW-0679">Respiratory chain</keyword>
<evidence type="ECO:0000313" key="11">
    <source>
        <dbReference type="EMBL" id="AKS04236.1"/>
    </source>
</evidence>
<dbReference type="EMBL" id="KP899773">
    <property type="protein sequence ID" value="AKS04236.1"/>
    <property type="molecule type" value="Genomic_DNA"/>
</dbReference>
<dbReference type="GO" id="GO:0031966">
    <property type="term" value="C:mitochondrial membrane"/>
    <property type="evidence" value="ECO:0007669"/>
    <property type="project" value="UniProtKB-SubCell"/>
</dbReference>
<keyword evidence="6 9" id="KW-1133">Transmembrane helix</keyword>
<dbReference type="PANTHER" id="PTHR11058:SF9">
    <property type="entry name" value="NADH-UBIQUINONE OXIDOREDUCTASE CHAIN 3"/>
    <property type="match status" value="1"/>
</dbReference>
<dbReference type="Pfam" id="PF00507">
    <property type="entry name" value="Oxidored_q4"/>
    <property type="match status" value="1"/>
</dbReference>
<geneLocation type="mitochondrion" evidence="11"/>
<evidence type="ECO:0000256" key="3">
    <source>
        <dbReference type="ARBA" id="ARBA00021007"/>
    </source>
</evidence>
<dbReference type="AlphaFoldDB" id="A0A141CL40"/>
<dbReference type="EC" id="7.1.1.2" evidence="9"/>